<comment type="pathway">
    <text evidence="2">Carbohydrate degradation; pentose phosphate pathway; D-ribulose 5-phosphate from D-glucose 6-phosphate (oxidative stage): step 2/3.</text>
</comment>
<organism evidence="4 5">
    <name type="scientific">Sporidiobolus salmonicolor</name>
    <name type="common">Yeast-like fungus</name>
    <name type="synonym">Sporobolomyces salmonicolor</name>
    <dbReference type="NCBI Taxonomy" id="5005"/>
    <lineage>
        <taxon>Eukaryota</taxon>
        <taxon>Fungi</taxon>
        <taxon>Dikarya</taxon>
        <taxon>Basidiomycota</taxon>
        <taxon>Pucciniomycotina</taxon>
        <taxon>Microbotryomycetes</taxon>
        <taxon>Sporidiobolales</taxon>
        <taxon>Sporidiobolaceae</taxon>
        <taxon>Sporobolomyces</taxon>
    </lineage>
</organism>
<evidence type="ECO:0000313" key="4">
    <source>
        <dbReference type="EMBL" id="CEQ42276.1"/>
    </source>
</evidence>
<dbReference type="Gene3D" id="3.40.50.1360">
    <property type="match status" value="1"/>
</dbReference>
<dbReference type="Proteomes" id="UP000243876">
    <property type="component" value="Unassembled WGS sequence"/>
</dbReference>
<dbReference type="GO" id="GO:0017057">
    <property type="term" value="F:6-phosphogluconolactonase activity"/>
    <property type="evidence" value="ECO:0007669"/>
    <property type="project" value="UniProtKB-UniRule"/>
</dbReference>
<dbReference type="CDD" id="cd01400">
    <property type="entry name" value="6PGL"/>
    <property type="match status" value="1"/>
</dbReference>
<dbReference type="GO" id="GO:0006098">
    <property type="term" value="P:pentose-phosphate shunt"/>
    <property type="evidence" value="ECO:0007669"/>
    <property type="project" value="UniProtKB-UniPathway"/>
</dbReference>
<evidence type="ECO:0000256" key="2">
    <source>
        <dbReference type="RuleBase" id="RU365095"/>
    </source>
</evidence>
<keyword evidence="2" id="KW-0378">Hydrolase</keyword>
<accession>A0A0D6ER76</accession>
<comment type="function">
    <text evidence="2">Hydrolysis of 6-phosphogluconolactone to 6-phosphogluconate.</text>
</comment>
<dbReference type="SUPFAM" id="SSF100950">
    <property type="entry name" value="NagB/RpiA/CoA transferase-like"/>
    <property type="match status" value="1"/>
</dbReference>
<feature type="domain" description="Glucosamine/galactosamine-6-phosphate isomerase" evidence="3">
    <location>
        <begin position="4"/>
        <end position="238"/>
    </location>
</feature>
<dbReference type="NCBIfam" id="TIGR01198">
    <property type="entry name" value="pgl"/>
    <property type="match status" value="1"/>
</dbReference>
<gene>
    <name evidence="4" type="primary">SPOSA6832_04066</name>
</gene>
<dbReference type="InterPro" id="IPR039104">
    <property type="entry name" value="6PGL"/>
</dbReference>
<dbReference type="UniPathway" id="UPA00115">
    <property type="reaction ID" value="UER00409"/>
</dbReference>
<dbReference type="Pfam" id="PF01182">
    <property type="entry name" value="Glucosamine_iso"/>
    <property type="match status" value="1"/>
</dbReference>
<protein>
    <recommendedName>
        <fullName evidence="2">6-phosphogluconolactonase</fullName>
        <shortName evidence="2">6PGL</shortName>
        <ecNumber evidence="2">3.1.1.31</ecNumber>
    </recommendedName>
</protein>
<dbReference type="OrthoDB" id="3269353at2759"/>
<evidence type="ECO:0000256" key="1">
    <source>
        <dbReference type="ARBA" id="ARBA00010662"/>
    </source>
</evidence>
<reference evidence="5" key="1">
    <citation type="submission" date="2015-02" db="EMBL/GenBank/DDBJ databases">
        <authorList>
            <person name="Gon?alves P."/>
        </authorList>
    </citation>
    <scope>NUCLEOTIDE SEQUENCE [LARGE SCALE GENOMIC DNA]</scope>
</reference>
<keyword evidence="5" id="KW-1185">Reference proteome</keyword>
<dbReference type="AlphaFoldDB" id="A0A0D6ER76"/>
<dbReference type="InterPro" id="IPR037171">
    <property type="entry name" value="NagB/RpiA_transferase-like"/>
</dbReference>
<dbReference type="InterPro" id="IPR006148">
    <property type="entry name" value="Glc/Gal-6P_isomerase"/>
</dbReference>
<evidence type="ECO:0000313" key="5">
    <source>
        <dbReference type="Proteomes" id="UP000243876"/>
    </source>
</evidence>
<dbReference type="InterPro" id="IPR005900">
    <property type="entry name" value="6-phosphogluconolactonase_DevB"/>
</dbReference>
<sequence>MNTFVIEAQTQSIERRGKFIVALSGGDLPQLLAQALVADDRVEWDKWSARQARSDIFFTDEALVPLDHPDSTCKAYTDHLFSKTSIPSSRIHAINAAELAGPGPVSTQVAERIAVDYEGQLLQAFPDLEGPGRAPGPPRFDMVLLGIGEDGHTASLFPSHPTLVETKWWVSPVLDAPVTVTATPIPTSRITLTYPVLSSARRLAFLCVGATKRVALANVLDVDIPRERDDKVPAGRIALAGHPVVVFADDEAVAGLRYPTTRFWEEG</sequence>
<comment type="catalytic activity">
    <reaction evidence="2">
        <text>6-phospho-D-glucono-1,5-lactone + H2O = 6-phospho-D-gluconate + H(+)</text>
        <dbReference type="Rhea" id="RHEA:12556"/>
        <dbReference type="ChEBI" id="CHEBI:15377"/>
        <dbReference type="ChEBI" id="CHEBI:15378"/>
        <dbReference type="ChEBI" id="CHEBI:57955"/>
        <dbReference type="ChEBI" id="CHEBI:58759"/>
        <dbReference type="EC" id="3.1.1.31"/>
    </reaction>
</comment>
<dbReference type="PANTHER" id="PTHR11054:SF0">
    <property type="entry name" value="6-PHOSPHOGLUCONOLACTONASE"/>
    <property type="match status" value="1"/>
</dbReference>
<evidence type="ECO:0000259" key="3">
    <source>
        <dbReference type="Pfam" id="PF01182"/>
    </source>
</evidence>
<proteinExistence type="inferred from homology"/>
<dbReference type="GO" id="GO:0005975">
    <property type="term" value="P:carbohydrate metabolic process"/>
    <property type="evidence" value="ECO:0007669"/>
    <property type="project" value="UniProtKB-UniRule"/>
</dbReference>
<dbReference type="EC" id="3.1.1.31" evidence="2"/>
<dbReference type="EMBL" id="CENE01000023">
    <property type="protein sequence ID" value="CEQ42276.1"/>
    <property type="molecule type" value="Genomic_DNA"/>
</dbReference>
<comment type="similarity">
    <text evidence="1 2">Belongs to the glucosamine/galactosamine-6-phosphate isomerase family. 6-phosphogluconolactonase subfamily.</text>
</comment>
<dbReference type="PANTHER" id="PTHR11054">
    <property type="entry name" value="6-PHOSPHOGLUCONOLACTONASE"/>
    <property type="match status" value="1"/>
</dbReference>
<name>A0A0D6ER76_SPOSA</name>